<dbReference type="InterPro" id="IPR025711">
    <property type="entry name" value="PepSY"/>
</dbReference>
<organism evidence="3 4">
    <name type="scientific">Staphylococcus schweitzeri</name>
    <dbReference type="NCBI Taxonomy" id="1654388"/>
    <lineage>
        <taxon>Bacteria</taxon>
        <taxon>Bacillati</taxon>
        <taxon>Bacillota</taxon>
        <taxon>Bacilli</taxon>
        <taxon>Bacillales</taxon>
        <taxon>Staphylococcaceae</taxon>
        <taxon>Staphylococcus</taxon>
    </lineage>
</organism>
<evidence type="ECO:0000313" key="3">
    <source>
        <dbReference type="EMBL" id="CDR28242.1"/>
    </source>
</evidence>
<keyword evidence="1" id="KW-0472">Membrane</keyword>
<accession>A0A3S4N7W5</accession>
<protein>
    <submittedName>
        <fullName evidence="3">Peptidase propeptide and YPEB domain-containing protein</fullName>
    </submittedName>
</protein>
<evidence type="ECO:0000256" key="1">
    <source>
        <dbReference type="SAM" id="Phobius"/>
    </source>
</evidence>
<gene>
    <name evidence="3" type="ORF">ERS140147_01370</name>
</gene>
<dbReference type="Pfam" id="PF03413">
    <property type="entry name" value="PepSY"/>
    <property type="match status" value="1"/>
</dbReference>
<proteinExistence type="predicted"/>
<name>A0A077V216_9STAP</name>
<dbReference type="Proteomes" id="UP000044616">
    <property type="component" value="Unassembled WGS sequence"/>
</dbReference>
<sequence>MMTKLKYIIPTIIAVTIVIISTISIIQFINRKRYNPVKVLNEVKSYFMNVKGSYIVYEPFVHPETDKYRLVYQGGITTVKNGKDIHYDFYADAYTGEVINIVER</sequence>
<keyword evidence="1" id="KW-0812">Transmembrane</keyword>
<evidence type="ECO:0000313" key="4">
    <source>
        <dbReference type="Proteomes" id="UP000044616"/>
    </source>
</evidence>
<dbReference type="EMBL" id="CCEH01000010">
    <property type="protein sequence ID" value="CDR28242.1"/>
    <property type="molecule type" value="Genomic_DNA"/>
</dbReference>
<evidence type="ECO:0000259" key="2">
    <source>
        <dbReference type="Pfam" id="PF03413"/>
    </source>
</evidence>
<feature type="transmembrane region" description="Helical" evidence="1">
    <location>
        <begin position="7"/>
        <end position="29"/>
    </location>
</feature>
<dbReference type="AlphaFoldDB" id="A0A077V216"/>
<feature type="domain" description="PepSY" evidence="2">
    <location>
        <begin position="59"/>
        <end position="101"/>
    </location>
</feature>
<accession>A0A077V216</accession>
<reference evidence="3 4" key="1">
    <citation type="submission" date="2014-05" db="EMBL/GenBank/DDBJ databases">
        <authorList>
            <person name="Aslett A.Martin."/>
            <person name="De Silva Nishadi"/>
        </authorList>
    </citation>
    <scope>NUCLEOTIDE SEQUENCE [LARGE SCALE GENOMIC DNA]</scope>
</reference>
<keyword evidence="1" id="KW-1133">Transmembrane helix</keyword>